<name>A0ACB7UAQ9_DIOAL</name>
<gene>
    <name evidence="1" type="ORF">IHE45_17G020800</name>
</gene>
<dbReference type="EC" id="2.7.11.1" evidence="1"/>
<protein>
    <submittedName>
        <fullName evidence="1">Non-specific serine/threonine protein kinase protein</fullName>
        <ecNumber evidence="1">2.7.11.1</ecNumber>
    </submittedName>
</protein>
<organism evidence="1 2">
    <name type="scientific">Dioscorea alata</name>
    <name type="common">Purple yam</name>
    <dbReference type="NCBI Taxonomy" id="55571"/>
    <lineage>
        <taxon>Eukaryota</taxon>
        <taxon>Viridiplantae</taxon>
        <taxon>Streptophyta</taxon>
        <taxon>Embryophyta</taxon>
        <taxon>Tracheophyta</taxon>
        <taxon>Spermatophyta</taxon>
        <taxon>Magnoliopsida</taxon>
        <taxon>Liliopsida</taxon>
        <taxon>Dioscoreales</taxon>
        <taxon>Dioscoreaceae</taxon>
        <taxon>Dioscorea</taxon>
    </lineage>
</organism>
<evidence type="ECO:0000313" key="2">
    <source>
        <dbReference type="Proteomes" id="UP000827976"/>
    </source>
</evidence>
<dbReference type="Proteomes" id="UP000827976">
    <property type="component" value="Chromosome 17"/>
</dbReference>
<keyword evidence="1" id="KW-0723">Serine/threonine-protein kinase</keyword>
<keyword evidence="2" id="KW-1185">Reference proteome</keyword>
<comment type="caution">
    <text evidence="1">The sequence shown here is derived from an EMBL/GenBank/DDBJ whole genome shotgun (WGS) entry which is preliminary data.</text>
</comment>
<proteinExistence type="predicted"/>
<evidence type="ECO:0000313" key="1">
    <source>
        <dbReference type="EMBL" id="KAH7657414.1"/>
    </source>
</evidence>
<reference evidence="2" key="1">
    <citation type="journal article" date="2022" name="Nat. Commun.">
        <title>Chromosome evolution and the genetic basis of agronomically important traits in greater yam.</title>
        <authorList>
            <person name="Bredeson J.V."/>
            <person name="Lyons J.B."/>
            <person name="Oniyinde I.O."/>
            <person name="Okereke N.R."/>
            <person name="Kolade O."/>
            <person name="Nnabue I."/>
            <person name="Nwadili C.O."/>
            <person name="Hribova E."/>
            <person name="Parker M."/>
            <person name="Nwogha J."/>
            <person name="Shu S."/>
            <person name="Carlson J."/>
            <person name="Kariba R."/>
            <person name="Muthemba S."/>
            <person name="Knop K."/>
            <person name="Barton G.J."/>
            <person name="Sherwood A.V."/>
            <person name="Lopez-Montes A."/>
            <person name="Asiedu R."/>
            <person name="Jamnadass R."/>
            <person name="Muchugi A."/>
            <person name="Goodstein D."/>
            <person name="Egesi C.N."/>
            <person name="Featherston J."/>
            <person name="Asfaw A."/>
            <person name="Simpson G.G."/>
            <person name="Dolezel J."/>
            <person name="Hendre P.S."/>
            <person name="Van Deynze A."/>
            <person name="Kumar P.L."/>
            <person name="Obidiegwu J.E."/>
            <person name="Bhattacharjee R."/>
            <person name="Rokhsar D.S."/>
        </authorList>
    </citation>
    <scope>NUCLEOTIDE SEQUENCE [LARGE SCALE GENOMIC DNA]</scope>
    <source>
        <strain evidence="2">cv. TDa95/00328</strain>
    </source>
</reference>
<dbReference type="EMBL" id="CM037027">
    <property type="protein sequence ID" value="KAH7657414.1"/>
    <property type="molecule type" value="Genomic_DNA"/>
</dbReference>
<keyword evidence="1" id="KW-0418">Kinase</keyword>
<keyword evidence="1" id="KW-0808">Transferase</keyword>
<accession>A0ACB7UAQ9</accession>
<sequence>MITPSFSFIILSLLCLCMITTCLTASASLNSNLSTELHALLLIKSELSNSLADHHHPLSSWSINASVSSSLHNQQVYCQWRGITCGRRHLRVIALELGSLNLTGTVSPFIANLTFLKRLHLANNQLLGHIPPELGQLRRLNYLNLNLNFLEGQIPTSLSHCSLLETLSLSANKLQGEIPRNLSSCYNLKDLDLGSNNLTGELASEFGSLLKLQTLVLRNNQLTGGIPPLLGSSPSLATVHLRNNSFSGPIPPSLAANCSILQILILSFNALTGDIPLSLTNCSSLTILDLSYNALTGGVPAFMQGDHSHLTIDSPARFPYDMGHTLPKLREFILQDNRLGGSIPISLCNASGLHVVDLAVNSFSGTVPSNLGCLIGLQELTLGQNKLHNSQDWSFLTSLINCTLLRKLYLHDNKLDGVLPRSIGNLSSQLEWLIIAQNQISGTIPDEIGNLASLTFLDMGQNFFTGAIPATIGKLQELQVAHLNQNKFSGMIPFSIGNLTRLYELDLSDCQLSGEVPASLGNCRQLVYLNLSYNQLGGEIPGEVVSLTSLTQLLYLSHNLFTGSIPTEAGRLKNLGQLDLSNNQLSGSVPPSLGDCLVLENLSLQHNFFSGRIPQSFSSLRGIVKLDLSSNNFSGEIPDFLGKSPFLKYLNLSINDLEGQVPQGIITSNASEIYVYGNPKLCCDNEKLQLPSCSVVKVKKRYIKMIMIPVATILSLIILVLLSYKIYLKKKTRGNLAPAKNSSDDEFRKVSYKELSKATDGFSSENLIGAGSFGSVYKGKMDGEEDLVAVKVLNLNQKGALKSFMAECKALRNIRHRNLVKIITLCSSLDSKGNEFKALVYEFMPNGTLDEWLHNQHTSKLNIIQRLDIAINVASALDYLHNQCMSPVIHCDLKPSNVLLDDHMIAHVSDFGLARLICMDSNSMTSTDSSSFMGMKGSIGYFPPEYGMGSQVSTQGDVYSFGILLLEMLTGRRPTDEMFGAELNIHKYAEKTLSENVMELIDPQMLTGEEDEDITMISRCAASLTEIGVSCSRELPNERMEIRNVVIELEMIRHLFQ</sequence>